<keyword evidence="9 11" id="KW-0234">DNA repair</keyword>
<keyword evidence="4 11" id="KW-0227">DNA damage</keyword>
<keyword evidence="10 11" id="KW-0539">Nucleus</keyword>
<comment type="subcellular location">
    <subcellularLocation>
        <location evidence="1 11">Nucleus</location>
    </subcellularLocation>
</comment>
<dbReference type="GO" id="GO:0006355">
    <property type="term" value="P:regulation of DNA-templated transcription"/>
    <property type="evidence" value="ECO:0007669"/>
    <property type="project" value="InterPro"/>
</dbReference>
<sequence>MVLGNSHLFMNRNNKLAVIASHIQESRFLYPGKHWAALDLFGESGESNISGSKDGKYEVLTTINETIAEEIKDLLTNTEVKGQQMETLLAGSLAKALCCILFLKKVNISQKRLCIFGYIPILSLRMLGTTWLSPSSFSAFF</sequence>
<keyword evidence="8 11" id="KW-0804">Transcription</keyword>
<protein>
    <recommendedName>
        <fullName evidence="11">General transcription factor IIH subunit 3</fullName>
    </recommendedName>
    <alternativeName>
        <fullName evidence="11">General transcription factor IIH polypeptide 3</fullName>
    </alternativeName>
</protein>
<comment type="similarity">
    <text evidence="2 11">Belongs to the TFB4 family.</text>
</comment>
<dbReference type="PANTHER" id="PTHR12831">
    <property type="entry name" value="TRANSCRIPTION INITIATION FACTOR IIH TFIIH , POLYPEPTIDE 3-RELATED"/>
    <property type="match status" value="1"/>
</dbReference>
<evidence type="ECO:0000256" key="1">
    <source>
        <dbReference type="ARBA" id="ARBA00004123"/>
    </source>
</evidence>
<evidence type="ECO:0000256" key="11">
    <source>
        <dbReference type="RuleBase" id="RU368090"/>
    </source>
</evidence>
<keyword evidence="7 11" id="KW-0805">Transcription regulation</keyword>
<evidence type="ECO:0000256" key="5">
    <source>
        <dbReference type="ARBA" id="ARBA00022771"/>
    </source>
</evidence>
<keyword evidence="3 11" id="KW-0479">Metal-binding</keyword>
<dbReference type="InterPro" id="IPR036465">
    <property type="entry name" value="vWFA_dom_sf"/>
</dbReference>
<evidence type="ECO:0000256" key="2">
    <source>
        <dbReference type="ARBA" id="ARBA00005273"/>
    </source>
</evidence>
<reference evidence="12" key="2">
    <citation type="submission" date="2025-09" db="UniProtKB">
        <authorList>
            <consortium name="Ensembl"/>
        </authorList>
    </citation>
    <scope>IDENTIFICATION</scope>
</reference>
<evidence type="ECO:0000256" key="6">
    <source>
        <dbReference type="ARBA" id="ARBA00022833"/>
    </source>
</evidence>
<dbReference type="GO" id="GO:0005675">
    <property type="term" value="C:transcription factor TFIIH holo complex"/>
    <property type="evidence" value="ECO:0007669"/>
    <property type="project" value="UniProtKB-UniRule"/>
</dbReference>
<evidence type="ECO:0000256" key="7">
    <source>
        <dbReference type="ARBA" id="ARBA00023015"/>
    </source>
</evidence>
<dbReference type="GO" id="GO:0008270">
    <property type="term" value="F:zinc ion binding"/>
    <property type="evidence" value="ECO:0007669"/>
    <property type="project" value="UniProtKB-KW"/>
</dbReference>
<dbReference type="GeneTree" id="ENSGT00390000013143"/>
<evidence type="ECO:0000313" key="13">
    <source>
        <dbReference type="Proteomes" id="UP000472273"/>
    </source>
</evidence>
<dbReference type="GO" id="GO:0006289">
    <property type="term" value="P:nucleotide-excision repair"/>
    <property type="evidence" value="ECO:0007669"/>
    <property type="project" value="UniProtKB-UniRule"/>
</dbReference>
<dbReference type="PANTHER" id="PTHR12831:SF0">
    <property type="entry name" value="GENERAL TRANSCRIPTION FACTOR IIH SUBUNIT 3"/>
    <property type="match status" value="1"/>
</dbReference>
<evidence type="ECO:0000256" key="8">
    <source>
        <dbReference type="ARBA" id="ARBA00023163"/>
    </source>
</evidence>
<accession>A0A670Z004</accession>
<dbReference type="InterPro" id="IPR004600">
    <property type="entry name" value="TFIIH_Tfb4/GTF2H3"/>
</dbReference>
<organism evidence="12 13">
    <name type="scientific">Pseudonaja textilis</name>
    <name type="common">Eastern brown snake</name>
    <dbReference type="NCBI Taxonomy" id="8673"/>
    <lineage>
        <taxon>Eukaryota</taxon>
        <taxon>Metazoa</taxon>
        <taxon>Chordata</taxon>
        <taxon>Craniata</taxon>
        <taxon>Vertebrata</taxon>
        <taxon>Euteleostomi</taxon>
        <taxon>Lepidosauria</taxon>
        <taxon>Squamata</taxon>
        <taxon>Bifurcata</taxon>
        <taxon>Unidentata</taxon>
        <taxon>Episquamata</taxon>
        <taxon>Toxicofera</taxon>
        <taxon>Serpentes</taxon>
        <taxon>Colubroidea</taxon>
        <taxon>Elapidae</taxon>
        <taxon>Hydrophiinae</taxon>
        <taxon>Pseudonaja</taxon>
    </lineage>
</organism>
<dbReference type="Ensembl" id="ENSPTXT00000015495.1">
    <property type="protein sequence ID" value="ENSPTXP00000015028.1"/>
    <property type="gene ID" value="ENSPTXG00000010392.1"/>
</dbReference>
<dbReference type="GO" id="GO:0000439">
    <property type="term" value="C:transcription factor TFIIH core complex"/>
    <property type="evidence" value="ECO:0007669"/>
    <property type="project" value="UniProtKB-UniRule"/>
</dbReference>
<comment type="function">
    <text evidence="11">Component of the general transcription and DNA repair factor IIH (TFIIH) core complex, which is involved in general and transcription-coupled nucleotide excision repair (NER) of damaged DNA and, when complexed to CAK, in RNA transcription by RNA polymerase II. In NER, TFIIH acts by opening DNA around the lesion to allow the excision of the damaged oligonucleotide and its replacement by a new DNA fragment. In transcription, TFIIH has an essential role in transcription initiation. When the pre-initiation complex (PIC) has been established, TFIIH is required for promoter opening and promoter escape. Phosphorylation of the C-terminal tail (CTD) of the largest subunit of RNA polymerase II by the kinase module CAK controls the initiation of transcription.</text>
</comment>
<evidence type="ECO:0000256" key="4">
    <source>
        <dbReference type="ARBA" id="ARBA00022763"/>
    </source>
</evidence>
<keyword evidence="13" id="KW-1185">Reference proteome</keyword>
<reference evidence="12" key="1">
    <citation type="submission" date="2025-08" db="UniProtKB">
        <authorList>
            <consortium name="Ensembl"/>
        </authorList>
    </citation>
    <scope>IDENTIFICATION</scope>
</reference>
<evidence type="ECO:0000313" key="12">
    <source>
        <dbReference type="Ensembl" id="ENSPTXP00000015028.1"/>
    </source>
</evidence>
<evidence type="ECO:0000256" key="10">
    <source>
        <dbReference type="ARBA" id="ARBA00023242"/>
    </source>
</evidence>
<keyword evidence="6 11" id="KW-0862">Zinc</keyword>
<proteinExistence type="inferred from homology"/>
<evidence type="ECO:0000256" key="3">
    <source>
        <dbReference type="ARBA" id="ARBA00022723"/>
    </source>
</evidence>
<dbReference type="Proteomes" id="UP000472273">
    <property type="component" value="Unplaced"/>
</dbReference>
<comment type="subunit">
    <text evidence="11">Part of a TFIID-containing RNA polymerase II pre-initiation complex that is composed of TBP and at least GTF2A1, GTF2A2, GTF2E1, GTF2E2, GTF2F1, GTF2H2, GTF2H3, GTF2H4, GTF2H5, GTF2B, TCEA1, ERCC2, ERCC3, TAF1, TAF2, TAF3, TAF4, TAF5, TAF6, TAF7, TAF8, TAF9, TAF10, TAF11, TAF12 and TAF13. Component of the 7-subunit TFIIH core complex composed of XPB/ERCC3, XPD/ERCC2, GTF2H1, GTF2H2, GTF2H3, GTF2H4 and GTF2H5, which is active in NER. The core complex associates with the 3-subunit CDK-activating kinase (CAK) module composed of CCNH/cyclin H, CDK7 and MNAT1 to form the 10-subunit holoenzyme (holo-TFIIH) active in transcription. Interacts with RARA; the interaction requires prior phosphorylation of RARA on 'Ser-369' which then enhances interaction of RARA with CDK7.</text>
</comment>
<dbReference type="Gene3D" id="3.40.50.410">
    <property type="entry name" value="von Willebrand factor, type A domain"/>
    <property type="match status" value="1"/>
</dbReference>
<evidence type="ECO:0000256" key="9">
    <source>
        <dbReference type="ARBA" id="ARBA00023204"/>
    </source>
</evidence>
<dbReference type="Pfam" id="PF03850">
    <property type="entry name" value="Tfb4"/>
    <property type="match status" value="1"/>
</dbReference>
<keyword evidence="5 11" id="KW-0863">Zinc-finger</keyword>
<dbReference type="AlphaFoldDB" id="A0A670Z004"/>
<name>A0A670Z004_PSETE</name>